<dbReference type="AlphaFoldDB" id="A0A5K3FN30"/>
<name>A0A5K3FN30_MESCO</name>
<protein>
    <submittedName>
        <fullName evidence="1">Uncharacterized protein</fullName>
    </submittedName>
</protein>
<evidence type="ECO:0000313" key="1">
    <source>
        <dbReference type="WBParaSite" id="MCU_009798-RA"/>
    </source>
</evidence>
<sequence>MAHLAGMTPLKIGCNHGRVSLLCPRIVAAGDQAREWNFFCLNNTLLGPTASVSLLSAR</sequence>
<dbReference type="WBParaSite" id="MCU_009798-RA">
    <property type="protein sequence ID" value="MCU_009798-RA"/>
    <property type="gene ID" value="MCU_009798"/>
</dbReference>
<organism evidence="1">
    <name type="scientific">Mesocestoides corti</name>
    <name type="common">Flatworm</name>
    <dbReference type="NCBI Taxonomy" id="53468"/>
    <lineage>
        <taxon>Eukaryota</taxon>
        <taxon>Metazoa</taxon>
        <taxon>Spiralia</taxon>
        <taxon>Lophotrochozoa</taxon>
        <taxon>Platyhelminthes</taxon>
        <taxon>Cestoda</taxon>
        <taxon>Eucestoda</taxon>
        <taxon>Cyclophyllidea</taxon>
        <taxon>Mesocestoididae</taxon>
        <taxon>Mesocestoides</taxon>
    </lineage>
</organism>
<proteinExistence type="predicted"/>
<reference evidence="1" key="1">
    <citation type="submission" date="2019-11" db="UniProtKB">
        <authorList>
            <consortium name="WormBaseParasite"/>
        </authorList>
    </citation>
    <scope>IDENTIFICATION</scope>
</reference>
<accession>A0A5K3FN30</accession>